<dbReference type="NCBIfam" id="TIGR00756">
    <property type="entry name" value="PPR"/>
    <property type="match status" value="1"/>
</dbReference>
<dbReference type="Gene3D" id="1.25.40.10">
    <property type="entry name" value="Tetratricopeptide repeat domain"/>
    <property type="match status" value="3"/>
</dbReference>
<evidence type="ECO:0000313" key="6">
    <source>
        <dbReference type="Proteomes" id="UP001231189"/>
    </source>
</evidence>
<feature type="compositionally biased region" description="Basic and acidic residues" evidence="4">
    <location>
        <begin position="594"/>
        <end position="607"/>
    </location>
</feature>
<evidence type="ECO:0000256" key="3">
    <source>
        <dbReference type="PROSITE-ProRule" id="PRU00708"/>
    </source>
</evidence>
<keyword evidence="6" id="KW-1185">Reference proteome</keyword>
<feature type="repeat" description="PPR" evidence="3">
    <location>
        <begin position="330"/>
        <end position="360"/>
    </location>
</feature>
<dbReference type="GO" id="GO:0099402">
    <property type="term" value="P:plant organ development"/>
    <property type="evidence" value="ECO:0007669"/>
    <property type="project" value="UniProtKB-ARBA"/>
</dbReference>
<dbReference type="FunFam" id="1.25.40.10:FF:000073">
    <property type="entry name" value="Pentatricopeptide repeat-containing protein chloroplastic"/>
    <property type="match status" value="1"/>
</dbReference>
<feature type="compositionally biased region" description="Low complexity" evidence="4">
    <location>
        <begin position="16"/>
        <end position="25"/>
    </location>
</feature>
<evidence type="ECO:0008006" key="7">
    <source>
        <dbReference type="Google" id="ProtNLM"/>
    </source>
</evidence>
<dbReference type="FunFam" id="1.25.40.10:FF:000158">
    <property type="entry name" value="pentatricopeptide repeat-containing protein At2g33680"/>
    <property type="match status" value="1"/>
</dbReference>
<protein>
    <recommendedName>
        <fullName evidence="7">Pentatricopeptide repeat-containing protein</fullName>
    </recommendedName>
</protein>
<comment type="caution">
    <text evidence="5">The sequence shown here is derived from an EMBL/GenBank/DDBJ whole genome shotgun (WGS) entry which is preliminary data.</text>
</comment>
<feature type="region of interest" description="Disordered" evidence="4">
    <location>
        <begin position="1"/>
        <end position="37"/>
    </location>
</feature>
<evidence type="ECO:0000256" key="1">
    <source>
        <dbReference type="ARBA" id="ARBA00022737"/>
    </source>
</evidence>
<keyword evidence="2" id="KW-0809">Transit peptide</keyword>
<dbReference type="EMBL" id="JAUUTY010000003">
    <property type="protein sequence ID" value="KAK1669688.1"/>
    <property type="molecule type" value="Genomic_DNA"/>
</dbReference>
<evidence type="ECO:0000313" key="5">
    <source>
        <dbReference type="EMBL" id="KAK1669688.1"/>
    </source>
</evidence>
<dbReference type="Proteomes" id="UP001231189">
    <property type="component" value="Unassembled WGS sequence"/>
</dbReference>
<organism evidence="5 6">
    <name type="scientific">Lolium multiflorum</name>
    <name type="common">Italian ryegrass</name>
    <name type="synonym">Lolium perenne subsp. multiflorum</name>
    <dbReference type="NCBI Taxonomy" id="4521"/>
    <lineage>
        <taxon>Eukaryota</taxon>
        <taxon>Viridiplantae</taxon>
        <taxon>Streptophyta</taxon>
        <taxon>Embryophyta</taxon>
        <taxon>Tracheophyta</taxon>
        <taxon>Spermatophyta</taxon>
        <taxon>Magnoliopsida</taxon>
        <taxon>Liliopsida</taxon>
        <taxon>Poales</taxon>
        <taxon>Poaceae</taxon>
        <taxon>BOP clade</taxon>
        <taxon>Pooideae</taxon>
        <taxon>Poodae</taxon>
        <taxon>Poeae</taxon>
        <taxon>Poeae Chloroplast Group 2 (Poeae type)</taxon>
        <taxon>Loliodinae</taxon>
        <taxon>Loliinae</taxon>
        <taxon>Lolium</taxon>
    </lineage>
</organism>
<dbReference type="PANTHER" id="PTHR47926:SF347">
    <property type="entry name" value="PENTATRICOPEPTIDE REPEAT-CONTAINING PROTEIN"/>
    <property type="match status" value="1"/>
</dbReference>
<evidence type="ECO:0000256" key="4">
    <source>
        <dbReference type="SAM" id="MobiDB-lite"/>
    </source>
</evidence>
<gene>
    <name evidence="5" type="ORF">QYE76_057847</name>
</gene>
<dbReference type="InterPro" id="IPR011990">
    <property type="entry name" value="TPR-like_helical_dom_sf"/>
</dbReference>
<proteinExistence type="predicted"/>
<evidence type="ECO:0000256" key="2">
    <source>
        <dbReference type="ARBA" id="ARBA00022946"/>
    </source>
</evidence>
<feature type="region of interest" description="Disordered" evidence="4">
    <location>
        <begin position="574"/>
        <end position="607"/>
    </location>
</feature>
<name>A0AAD8T4D0_LOLMU</name>
<dbReference type="InterPro" id="IPR046960">
    <property type="entry name" value="PPR_At4g14850-like_plant"/>
</dbReference>
<dbReference type="GO" id="GO:0003723">
    <property type="term" value="F:RNA binding"/>
    <property type="evidence" value="ECO:0007669"/>
    <property type="project" value="InterPro"/>
</dbReference>
<accession>A0AAD8T4D0</accession>
<dbReference type="InterPro" id="IPR002885">
    <property type="entry name" value="PPR_rpt"/>
</dbReference>
<keyword evidence="1" id="KW-0677">Repeat</keyword>
<dbReference type="AlphaFoldDB" id="A0AAD8T4D0"/>
<dbReference type="GO" id="GO:0009451">
    <property type="term" value="P:RNA modification"/>
    <property type="evidence" value="ECO:0007669"/>
    <property type="project" value="InterPro"/>
</dbReference>
<sequence>MLRRAPRLLAGVNPSLPTAPNLLLRPPTPPSPRRLLASHHHAPTDMDAHHLLDETPGRTRASFIVRALRDEAPHDAEAVAALHCSSIKSGAVLDPPVRTSLLAAYARSRDVRAALALFHEAAHPDLILWNAAVSNLARSCHLAKAVALFRQMTAVLGTFDSTTVAVMLSAASRAGDMDLGTAIHAAAAKRGLDTELNLCNALVDMYAKCGRFHASEAVFWSMPCWDTASWNSMIGGSSFNGLSEVSARYFRDMARLAVPADEVTLSSVLSASARADDLFSFGKSVHGCVVKCGYKYAASCSVPNSLITFYSELGFPEDAEKVFLRIPNRNLVSWNAMVKGLVENEKVRESLDVFREMTSVFQPDLATLVTVISGCADQGLLCEGKEIHGYVVREGLLNDEQSCIGNSLLACSHSGLTDEGWKYYHLMSEKFGITPTEEHHVCMVDMLGRAGRLQDAHKFVESLPSKGAHGVWGALLSACSYTPELKMGESIAKHLLCLEPENSGYYVTISNLYAYQDMSCGAVQRHSCDKPTSAILDLTFRYITWFSKFIRWPMPEPELLLQWDLPAVKVPGADPPCDAKDAEQRSICTAPHSRAKEKQDRAVGMRQ</sequence>
<reference evidence="5" key="1">
    <citation type="submission" date="2023-07" db="EMBL/GenBank/DDBJ databases">
        <title>A chromosome-level genome assembly of Lolium multiflorum.</title>
        <authorList>
            <person name="Chen Y."/>
            <person name="Copetti D."/>
            <person name="Kolliker R."/>
            <person name="Studer B."/>
        </authorList>
    </citation>
    <scope>NUCLEOTIDE SEQUENCE</scope>
    <source>
        <strain evidence="5">02402/16</strain>
        <tissue evidence="5">Leaf</tissue>
    </source>
</reference>
<dbReference type="PROSITE" id="PS51375">
    <property type="entry name" value="PPR"/>
    <property type="match status" value="1"/>
</dbReference>
<dbReference type="PANTHER" id="PTHR47926">
    <property type="entry name" value="PENTATRICOPEPTIDE REPEAT-CONTAINING PROTEIN"/>
    <property type="match status" value="1"/>
</dbReference>
<dbReference type="Pfam" id="PF01535">
    <property type="entry name" value="PPR"/>
    <property type="match status" value="5"/>
</dbReference>